<dbReference type="CTD" id="146562"/>
<organism evidence="8 9">
    <name type="scientific">Geospiza fortis</name>
    <name type="common">Medium ground-finch</name>
    <dbReference type="NCBI Taxonomy" id="48883"/>
    <lineage>
        <taxon>Eukaryota</taxon>
        <taxon>Metazoa</taxon>
        <taxon>Chordata</taxon>
        <taxon>Craniata</taxon>
        <taxon>Vertebrata</taxon>
        <taxon>Euteleostomi</taxon>
        <taxon>Archelosauria</taxon>
        <taxon>Archosauria</taxon>
        <taxon>Dinosauria</taxon>
        <taxon>Saurischia</taxon>
        <taxon>Theropoda</taxon>
        <taxon>Coelurosauria</taxon>
        <taxon>Aves</taxon>
        <taxon>Neognathae</taxon>
        <taxon>Neoaves</taxon>
        <taxon>Telluraves</taxon>
        <taxon>Australaves</taxon>
        <taxon>Passeriformes</taxon>
        <taxon>Thraupidae</taxon>
        <taxon>Geospiza</taxon>
    </lineage>
</organism>
<dbReference type="Pfam" id="PF15773">
    <property type="entry name" value="DAAP1"/>
    <property type="match status" value="1"/>
</dbReference>
<evidence type="ECO:0000256" key="5">
    <source>
        <dbReference type="ARBA" id="ARBA00030565"/>
    </source>
</evidence>
<keyword evidence="1" id="KW-0963">Cytoplasm</keyword>
<reference evidence="9" key="1">
    <citation type="submission" date="2025-08" db="UniProtKB">
        <authorList>
            <consortium name="RefSeq"/>
        </authorList>
    </citation>
    <scope>IDENTIFICATION</scope>
</reference>
<dbReference type="InterPro" id="IPR036850">
    <property type="entry name" value="NDK-like_dom_sf"/>
</dbReference>
<sequence length="1507" mass="164413">MASEAPSEDADHAAEPPAAPVQGDRTFQWGSILAAVKDQLPSLDSDSSTSDCESDEELFIFQRDLPNLIPDLSEELMMFSLEDSQEQQIQETERLPWEIWNEDLESFDFQEKTDGAQIIAKEDVQMIKDETPEPASQTEEMPSQKRAVLEEFPSDSTDHLEEKEMGRTQAKERANSWPNTAVSVQELYSKEERKKLIETKILSKILVEPSPKQDVKPPSHGINNSLGRFANAETSSAEHLGEVIHLSLQTIEKWNVDKNLEELEQQGDKTRAEVAFFPADYESFRRKCEEELMERLGELCARQPKAVSPPCERPSAKLCSLQGQQDNKGVALLSSPPSSLRMGRMSFQDLSKRATVYIDLRDAEPPKPVTVPEEEQSASDSSSSSSSEEEEEETVTIQDEAERRMRNCSGKSLLLQRLRAARKEALELLHKTSVPAEKLHPERLEDTASSNKSQNQSCKVRQETNEVVPRKLMRLEPGKESPPFSSCGGDGADTEKENKMEAEKIPSAGNAPVCPLITAELPRREGIDRELSQKEEEMKERQRRCRLQEQLEQRQPQHSVWGKQPMAENTPLLFHREASFLPAIATLPGSCSVKKEVLLLTIWLASCGQVATDQCEGQVPDKLLGAANIYQALVTWLLSLVPPVKRKDGPKAPFEVVGLQQAWTEEGLALYACLVAPEEPSAQSCPQSHEAATGEHLQGTSSFYQKISAFLTSTWLPDLIWWRDELASHFQNQLCPLVPAIPSVLLSNIITVNPDPQAVEKAFAVPKGFYWQTVESDDKHFPDSSAMEACRDTDIEVAMVLLFEALFQNPLETHHTLRLLLGSGLDVCGLRLLYPGQELLLSSSEKLPSSYTSEPGKVPPVLALGVRGPRAHGILQDITRGCGRAEPVVFLPLASRVQRELCLWFGGRAAGMLPLPSSSERPPPAGAGADEEKVDLQGLVLPRPPAMLVSTTKGDIILLVSPVVPPCAYGAVLSACARRGFVLQGLRQLQLSAQQGLVLGMAAGQIAVFCPGKSSGSPAAAAGGEVPGEPRRHCLVLLLRKENATHHIPALLTGLMEELAEAGPGSGHSLPPAAAGEEPSLCFHGAPYAAAALHSLGGNLSAVPEPHPIPLDFLCHRAFAAEPGMEQVVMLTLVGMQALKSAGELLQQILLPPLRDQPQSAGLELLGLKWLPHLTRCQAREVTPFEAGDTHWQSSLGTLTSSPVLVCALRGIDAFQALGAALQGWTQGRDRLSTADSLPQALMALTPEVTFRQAILFFTEADLVTDAEHRPAGKFLPPPSRSSRTEGKTTVGESWRCRAESLFSFLQAGAQLLCTVLLIKPGVWSRGLPRILRDLHLEKFCVVGMKHLELGAAAAASLLPCELQQIHNLKHDPILSLAIRKQHKILTHEPGRHPSVLGSEQPGSPGQALLEQLWPSTCLVLPGLILRGSEPPPYVALLEELLGRGFVVTAARLAVLDSAQALCISQMLSRAKGSVAAKCSLLKDGLCLVLAAQWDSSVTSLGSLLDR</sequence>
<keyword evidence="6" id="KW-0175">Coiled coil</keyword>
<dbReference type="GO" id="GO:0070840">
    <property type="term" value="F:dynein complex binding"/>
    <property type="evidence" value="ECO:0007669"/>
    <property type="project" value="InterPro"/>
</dbReference>
<feature type="region of interest" description="Disordered" evidence="7">
    <location>
        <begin position="437"/>
        <end position="497"/>
    </location>
</feature>
<dbReference type="GO" id="GO:0120293">
    <property type="term" value="C:dynein axonemal particle"/>
    <property type="evidence" value="ECO:0007669"/>
    <property type="project" value="UniProtKB-SubCell"/>
</dbReference>
<evidence type="ECO:0000256" key="3">
    <source>
        <dbReference type="ARBA" id="ARBA00024190"/>
    </source>
</evidence>
<feature type="region of interest" description="Disordered" evidence="7">
    <location>
        <begin position="1"/>
        <end position="25"/>
    </location>
</feature>
<protein>
    <recommendedName>
        <fullName evidence="4">Dynein axonemal assembly factor 8</fullName>
    </recommendedName>
    <alternativeName>
        <fullName evidence="5">Dynein axonemal-associated protein 1</fullName>
    </alternativeName>
</protein>
<dbReference type="InterPro" id="IPR031531">
    <property type="entry name" value="DNAAF8"/>
</dbReference>
<dbReference type="RefSeq" id="XP_014164211.2">
    <property type="nucleotide sequence ID" value="XM_014308736.2"/>
</dbReference>
<gene>
    <name evidence="9" type="primary">CUNH16orf71</name>
</gene>
<keyword evidence="8" id="KW-1185">Reference proteome</keyword>
<evidence type="ECO:0000256" key="4">
    <source>
        <dbReference type="ARBA" id="ARBA00024428"/>
    </source>
</evidence>
<evidence type="ECO:0000256" key="6">
    <source>
        <dbReference type="SAM" id="Coils"/>
    </source>
</evidence>
<proteinExistence type="predicted"/>
<feature type="region of interest" description="Disordered" evidence="7">
    <location>
        <begin position="363"/>
        <end position="404"/>
    </location>
</feature>
<name>A0A6I9Z8H9_GEOFO</name>
<dbReference type="SUPFAM" id="SSF54919">
    <property type="entry name" value="Nucleoside diphosphate kinase, NDK"/>
    <property type="match status" value="1"/>
</dbReference>
<evidence type="ECO:0000313" key="8">
    <source>
        <dbReference type="Proteomes" id="UP000504602"/>
    </source>
</evidence>
<evidence type="ECO:0000256" key="2">
    <source>
        <dbReference type="ARBA" id="ARBA00024177"/>
    </source>
</evidence>
<dbReference type="GeneID" id="102032013"/>
<feature type="compositionally biased region" description="Polar residues" evidence="7">
    <location>
        <begin position="447"/>
        <end position="459"/>
    </location>
</feature>
<dbReference type="Proteomes" id="UP000504602">
    <property type="component" value="Unplaced"/>
</dbReference>
<feature type="coiled-coil region" evidence="6">
    <location>
        <begin position="524"/>
        <end position="551"/>
    </location>
</feature>
<comment type="function">
    <text evidence="2">In cyliated cells, dynein axonemal particle-specific protein required for deployment of ODA to the axoneme. Interacts with outer dynein arm (ODA) subunits.</text>
</comment>
<dbReference type="KEGG" id="gfr:102032013"/>
<comment type="subcellular location">
    <subcellularLocation>
        <location evidence="3">Dynein axonemal particle</location>
    </subcellularLocation>
</comment>
<dbReference type="InParanoid" id="A0A6I9Z8H9"/>
<feature type="compositionally biased region" description="Basic and acidic residues" evidence="7">
    <location>
        <begin position="437"/>
        <end position="446"/>
    </location>
</feature>
<accession>A0A6I9Z8H9</accession>
<dbReference type="OrthoDB" id="2162449at2759"/>
<evidence type="ECO:0000256" key="7">
    <source>
        <dbReference type="SAM" id="MobiDB-lite"/>
    </source>
</evidence>
<dbReference type="PANTHER" id="PTHR35977:SF1">
    <property type="entry name" value="DYNEIN AXONEMAL ASSEMBLY FACTOR 8"/>
    <property type="match status" value="1"/>
</dbReference>
<evidence type="ECO:0000256" key="1">
    <source>
        <dbReference type="ARBA" id="ARBA00022490"/>
    </source>
</evidence>
<evidence type="ECO:0000313" key="9">
    <source>
        <dbReference type="RefSeq" id="XP_014164211.2"/>
    </source>
</evidence>
<dbReference type="PANTHER" id="PTHR35977">
    <property type="entry name" value="CHROMOSOME 16 OPEN READING FRAME 71"/>
    <property type="match status" value="1"/>
</dbReference>